<dbReference type="AlphaFoldDB" id="A0A1Y6K2J5"/>
<evidence type="ECO:0000313" key="3">
    <source>
        <dbReference type="Proteomes" id="UP000195514"/>
    </source>
</evidence>
<evidence type="ECO:0000256" key="1">
    <source>
        <dbReference type="SAM" id="MobiDB-lite"/>
    </source>
</evidence>
<feature type="region of interest" description="Disordered" evidence="1">
    <location>
        <begin position="1"/>
        <end position="26"/>
    </location>
</feature>
<gene>
    <name evidence="2" type="ORF">CFX1CAM_0021</name>
</gene>
<dbReference type="Proteomes" id="UP000195514">
    <property type="component" value="Chromosome I"/>
</dbReference>
<organism evidence="2 3">
    <name type="scientific">Candidatus Brevifilum fermentans</name>
    <dbReference type="NCBI Taxonomy" id="1986204"/>
    <lineage>
        <taxon>Bacteria</taxon>
        <taxon>Bacillati</taxon>
        <taxon>Chloroflexota</taxon>
        <taxon>Anaerolineae</taxon>
        <taxon>Anaerolineales</taxon>
        <taxon>Anaerolineaceae</taxon>
        <taxon>Candidatus Brevifilum</taxon>
    </lineage>
</organism>
<sequence>MPTGRSRPAATSRGEISGKFDSSWAKAGSWGRSRENIPVPTTAVMRMKAIAIPVLERLKGLIILVSLIKFSNIYDNYSLNYLKYQTCDKDSACPSFLGLSENHPP</sequence>
<dbReference type="KEGG" id="abat:CFX1CAM_0021"/>
<accession>A0A1Y6K2J5</accession>
<name>A0A1Y6K2J5_9CHLR</name>
<proteinExistence type="predicted"/>
<reference evidence="3" key="1">
    <citation type="submission" date="2017-05" db="EMBL/GenBank/DDBJ databases">
        <authorList>
            <person name="Kirkegaard R."/>
            <person name="Mcilroy J S."/>
        </authorList>
    </citation>
    <scope>NUCLEOTIDE SEQUENCE [LARGE SCALE GENOMIC DNA]</scope>
</reference>
<keyword evidence="3" id="KW-1185">Reference proteome</keyword>
<dbReference type="EMBL" id="LT859958">
    <property type="protein sequence ID" value="SMX53087.1"/>
    <property type="molecule type" value="Genomic_DNA"/>
</dbReference>
<evidence type="ECO:0000313" key="2">
    <source>
        <dbReference type="EMBL" id="SMX53087.1"/>
    </source>
</evidence>
<protein>
    <submittedName>
        <fullName evidence="2">Uncharacterized protein</fullName>
    </submittedName>
</protein>